<evidence type="ECO:0000256" key="1">
    <source>
        <dbReference type="SAM" id="MobiDB-lite"/>
    </source>
</evidence>
<dbReference type="AlphaFoldDB" id="A0AAD5DN28"/>
<dbReference type="GO" id="GO:0044528">
    <property type="term" value="P:regulation of mitochondrial mRNA stability"/>
    <property type="evidence" value="ECO:0007669"/>
    <property type="project" value="TreeGrafter"/>
</dbReference>
<dbReference type="PANTHER" id="PTHR21228:SF40">
    <property type="entry name" value="LD45607P"/>
    <property type="match status" value="1"/>
</dbReference>
<dbReference type="GO" id="GO:0000963">
    <property type="term" value="P:mitochondrial RNA processing"/>
    <property type="evidence" value="ECO:0007669"/>
    <property type="project" value="TreeGrafter"/>
</dbReference>
<proteinExistence type="predicted"/>
<feature type="region of interest" description="Disordered" evidence="1">
    <location>
        <begin position="28"/>
        <end position="101"/>
    </location>
</feature>
<dbReference type="GO" id="GO:1901259">
    <property type="term" value="P:chloroplast rRNA processing"/>
    <property type="evidence" value="ECO:0007669"/>
    <property type="project" value="TreeGrafter"/>
</dbReference>
<sequence length="612" mass="65388">MHAGSLQERTLCWPVERPEGTMLSALRPQAARSGLLRPLRGRLSIGGPTAALRSGDGAGEQRPVDRRPEPRRQPQPADEEQLLRRPSSKPEQQQSGRTVGGPRLTQLIQAAKSCEQVMQLVQKAGPGCTSSNFSNAVQTIAELQLQQEPSASSQAAFSSLLAFAEQHPAVLNRAAVAQTVFLSGLLQHQLTVQEQKAWQDRLVWALSQPGLQPSELGNSLWGWSKMGLPLEGQLAAAAKAAADRLAGRMNSQCVSNTLRAFANAGWPLNSQAAAALLQRLEQVLPWAGPEEVANSLWAVSKLGLPLSGSLIVAVTASVERTAGQVLPQEASNMLWAFGNGGWPLDRQAAAALLRGLEEVLSWAMPQDVASSLWGAARLGMRLSNSLQSAYTQALRRTIPAATPQNLADILWACGVLGWSPGRLVLAAAGVAMWRHLKSGLDMSAQALSKFLWGLAELQNTWGHQLQRGELEQLVPAAIDTVAAAWEQRGRGGAVLLAVALTRQDNFRAGPGCPAATAALEGRLLPLVCADIDHATAGQMERLDGALPHLASWAGLLAAIGLQLPAQQLAALCGYVEQHRQQMLEPDRQQLQAAFVAWGYQPGLALLRRLAAA</sequence>
<evidence type="ECO:0000313" key="2">
    <source>
        <dbReference type="EMBL" id="KAI7839981.1"/>
    </source>
</evidence>
<feature type="compositionally biased region" description="Basic and acidic residues" evidence="1">
    <location>
        <begin position="62"/>
        <end position="72"/>
    </location>
</feature>
<evidence type="ECO:0000313" key="3">
    <source>
        <dbReference type="Proteomes" id="UP001205105"/>
    </source>
</evidence>
<dbReference type="PANTHER" id="PTHR21228">
    <property type="entry name" value="FAST LEU-RICH DOMAIN-CONTAINING"/>
    <property type="match status" value="1"/>
</dbReference>
<dbReference type="GO" id="GO:0009507">
    <property type="term" value="C:chloroplast"/>
    <property type="evidence" value="ECO:0007669"/>
    <property type="project" value="GOC"/>
</dbReference>
<organism evidence="2 3">
    <name type="scientific">Chlorella ohadii</name>
    <dbReference type="NCBI Taxonomy" id="2649997"/>
    <lineage>
        <taxon>Eukaryota</taxon>
        <taxon>Viridiplantae</taxon>
        <taxon>Chlorophyta</taxon>
        <taxon>core chlorophytes</taxon>
        <taxon>Trebouxiophyceae</taxon>
        <taxon>Chlorellales</taxon>
        <taxon>Chlorellaceae</taxon>
        <taxon>Chlorella clade</taxon>
        <taxon>Chlorella</taxon>
    </lineage>
</organism>
<dbReference type="GO" id="GO:0035770">
    <property type="term" value="C:ribonucleoprotein granule"/>
    <property type="evidence" value="ECO:0007669"/>
    <property type="project" value="TreeGrafter"/>
</dbReference>
<dbReference type="Proteomes" id="UP001205105">
    <property type="component" value="Unassembled WGS sequence"/>
</dbReference>
<dbReference type="GO" id="GO:0005759">
    <property type="term" value="C:mitochondrial matrix"/>
    <property type="evidence" value="ECO:0007669"/>
    <property type="project" value="TreeGrafter"/>
</dbReference>
<protein>
    <submittedName>
        <fullName evidence="2">Uncharacterized protein</fullName>
    </submittedName>
</protein>
<name>A0AAD5DN28_9CHLO</name>
<feature type="compositionally biased region" description="Low complexity" evidence="1">
    <location>
        <begin position="32"/>
        <end position="48"/>
    </location>
</feature>
<dbReference type="EMBL" id="JADXDR010000088">
    <property type="protein sequence ID" value="KAI7839981.1"/>
    <property type="molecule type" value="Genomic_DNA"/>
</dbReference>
<accession>A0AAD5DN28</accession>
<keyword evidence="3" id="KW-1185">Reference proteome</keyword>
<dbReference type="GO" id="GO:0003723">
    <property type="term" value="F:RNA binding"/>
    <property type="evidence" value="ECO:0007669"/>
    <property type="project" value="TreeGrafter"/>
</dbReference>
<comment type="caution">
    <text evidence="2">The sequence shown here is derived from an EMBL/GenBank/DDBJ whole genome shotgun (WGS) entry which is preliminary data.</text>
</comment>
<gene>
    <name evidence="2" type="ORF">COHA_006302</name>
</gene>
<reference evidence="2" key="1">
    <citation type="submission" date="2020-11" db="EMBL/GenBank/DDBJ databases">
        <title>Chlorella ohadii genome sequencing and assembly.</title>
        <authorList>
            <person name="Murik O."/>
            <person name="Treves H."/>
            <person name="Kedem I."/>
            <person name="Shotland Y."/>
            <person name="Kaplan A."/>
        </authorList>
    </citation>
    <scope>NUCLEOTIDE SEQUENCE</scope>
    <source>
        <strain evidence="2">1</strain>
    </source>
</reference>
<dbReference type="InterPro" id="IPR050870">
    <property type="entry name" value="FAST_kinase"/>
</dbReference>